<dbReference type="Pfam" id="PF12770">
    <property type="entry name" value="CHAT"/>
    <property type="match status" value="1"/>
</dbReference>
<evidence type="ECO:0000259" key="2">
    <source>
        <dbReference type="Pfam" id="PF12770"/>
    </source>
</evidence>
<dbReference type="PROSITE" id="PS50005">
    <property type="entry name" value="TPR"/>
    <property type="match status" value="1"/>
</dbReference>
<dbReference type="InterPro" id="IPR019734">
    <property type="entry name" value="TPR_rpt"/>
</dbReference>
<name>A0A8H7LXT6_9AGAM</name>
<dbReference type="Proteomes" id="UP000614334">
    <property type="component" value="Unassembled WGS sequence"/>
</dbReference>
<dbReference type="SUPFAM" id="SSF81901">
    <property type="entry name" value="HCP-like"/>
    <property type="match status" value="1"/>
</dbReference>
<proteinExistence type="predicted"/>
<feature type="repeat" description="TPR" evidence="1">
    <location>
        <begin position="671"/>
        <end position="704"/>
    </location>
</feature>
<sequence>MSSIGVRQRELWDQINCLKQACISGQINPDSLQAEATRIIGQLEETRVSMPEDCARHLQLVYSIYSVLYPLPSDSFGAGTDYVDLCVRCEILAVAYTSMEDTQFHIRGWLSNLGQSYKNRFEILGNIDDLNLSIEYQRQSISLAPDAHVDMAAQLTGLGCKYMTRFEQLGELEDVDNAMGLVYYSRFERLGRIEDINKAIELQNQVVSAEVEGHPDAPDWFSNLGNSYLSRFGATCKQEDLNNAIYCHKKAISLTPEGEDSEGLSSRLNNLGNSCMARFEYCGQEEDMARAIEYQTRFRRSGSAEDINNAIEYHTKATELTNDEDPSTPIWLNNLSGSYSSRFDLSGNLDDLKKAINYANHALAITPEKHPLMASRLTNLGNLYMSRFDRFDEVDDIEKAIEFHSKAVLLFPTGHEDLPVGLNSLGNSYMSRFRRNNNLTDITKAIEHHRHAISMVSRSHPAISTYLDSLGLSYAYRFGYLGDQEDMNQAILYHKEAIQLTPADHPLLPEWLANLGSSLVDRFQHHHELEDLNQAIENQSRAITLTPKAILICAPDLCTLELRLDSDLTVWAASKILIQQSISKFRRFGHLKETKDIDLAIKHQTKAVTLVSEGNTTLPGRLNNLSCSHLQRFSNSEALEDLNSAIEYQRKALLLIPKDHIHTHGILSNLATTYLSRFEAAADLADIDEAIELYSHAVSTAPEDHVYRLSSMNHLGRSLRHRFTVTRNLKDIDDAIEYHSYALSKTPDDDMNAPMQLRDLGKAYSHRFRIMADATSLGNALKCFGKAAQSRATDPTQRFLAACDWIDLSSGHAGSELLKAARLLWISFQRSFGLALPSHKDTTIYTLVSQKRVAQKRHRLAEDYENTLIQVRQTPGFENFLRPKRLCELLPAAHKGPVVLINVDKSRCDALVITPSSTDVFLVPLFRISYNQIVQLRDRIERSLEDLCFRKQSNYRRPLMLSQEENPQNQDFEFVLSTIWTGITKPVLDFLGYKASQELPTSSIDSTPHITWCTTGPLSSLPLHAAGNYSETGAKVFQYVISSYTPTLGAVIPGHSPELCVASSVLGIAQENTPGQGHLPGTTNELSRISEHAKAPIIFSRLTGSCATTLATLDAMEQHDWIHLACHATQDIAEPTESGFFLHDGILALSRIAQKDSQGKGLAFLSACQTATGDRSLTDESVHLASGMLMAGYPSVIATSWSIVDCDAPLIADTIYQFLLKDGKMNHRDTAKALHVAVEKLREHIGEKMFWRWAPYIHIGI</sequence>
<feature type="domain" description="CHAT" evidence="2">
    <location>
        <begin position="1003"/>
        <end position="1260"/>
    </location>
</feature>
<dbReference type="PANTHER" id="PTHR19959">
    <property type="entry name" value="KINESIN LIGHT CHAIN"/>
    <property type="match status" value="1"/>
</dbReference>
<dbReference type="AlphaFoldDB" id="A0A8H7LXT6"/>
<organism evidence="3 4">
    <name type="scientific">Rhizoctonia solani</name>
    <dbReference type="NCBI Taxonomy" id="456999"/>
    <lineage>
        <taxon>Eukaryota</taxon>
        <taxon>Fungi</taxon>
        <taxon>Dikarya</taxon>
        <taxon>Basidiomycota</taxon>
        <taxon>Agaricomycotina</taxon>
        <taxon>Agaricomycetes</taxon>
        <taxon>Cantharellales</taxon>
        <taxon>Ceratobasidiaceae</taxon>
        <taxon>Rhizoctonia</taxon>
    </lineage>
</organism>
<evidence type="ECO:0000256" key="1">
    <source>
        <dbReference type="PROSITE-ProRule" id="PRU00339"/>
    </source>
</evidence>
<comment type="caution">
    <text evidence="3">The sequence shown here is derived from an EMBL/GenBank/DDBJ whole genome shotgun (WGS) entry which is preliminary data.</text>
</comment>
<dbReference type="EMBL" id="JACYCF010000023">
    <property type="protein sequence ID" value="KAF8749930.1"/>
    <property type="molecule type" value="Genomic_DNA"/>
</dbReference>
<protein>
    <submittedName>
        <fullName evidence="3">TPR-like protein</fullName>
    </submittedName>
</protein>
<dbReference type="Gene3D" id="1.25.40.10">
    <property type="entry name" value="Tetratricopeptide repeat domain"/>
    <property type="match status" value="4"/>
</dbReference>
<dbReference type="InterPro" id="IPR024983">
    <property type="entry name" value="CHAT_dom"/>
</dbReference>
<dbReference type="SMART" id="SM00028">
    <property type="entry name" value="TPR"/>
    <property type="match status" value="10"/>
</dbReference>
<keyword evidence="1" id="KW-0802">TPR repeat</keyword>
<evidence type="ECO:0000313" key="4">
    <source>
        <dbReference type="Proteomes" id="UP000614334"/>
    </source>
</evidence>
<reference evidence="3" key="1">
    <citation type="submission" date="2020-09" db="EMBL/GenBank/DDBJ databases">
        <title>Comparative genome analyses of four rice-infecting Rhizoctonia solani isolates reveal extensive enrichment of homogalacturonan modification genes.</title>
        <authorList>
            <person name="Lee D.-Y."/>
            <person name="Jeon J."/>
            <person name="Kim K.-T."/>
            <person name="Cheong K."/>
            <person name="Song H."/>
            <person name="Choi G."/>
            <person name="Ko J."/>
            <person name="Opiyo S.O."/>
            <person name="Zuo S."/>
            <person name="Madhav S."/>
            <person name="Lee Y.-H."/>
            <person name="Wang G.-L."/>
        </authorList>
    </citation>
    <scope>NUCLEOTIDE SEQUENCE</scope>
    <source>
        <strain evidence="3">AG1-IA B2</strain>
    </source>
</reference>
<gene>
    <name evidence="3" type="ORF">RHS01_09671</name>
</gene>
<evidence type="ECO:0000313" key="3">
    <source>
        <dbReference type="EMBL" id="KAF8749930.1"/>
    </source>
</evidence>
<accession>A0A8H7LXT6</accession>
<dbReference type="InterPro" id="IPR011990">
    <property type="entry name" value="TPR-like_helical_dom_sf"/>
</dbReference>
<dbReference type="PANTHER" id="PTHR19959:SF119">
    <property type="entry name" value="FUNGAL LIPASE-LIKE DOMAIN-CONTAINING PROTEIN"/>
    <property type="match status" value="1"/>
</dbReference>
<dbReference type="SUPFAM" id="SSF48452">
    <property type="entry name" value="TPR-like"/>
    <property type="match status" value="1"/>
</dbReference>